<dbReference type="EC" id="2.3.2.27" evidence="3"/>
<protein>
    <recommendedName>
        <fullName evidence="3">RING-type E3 ubiquitin transferase</fullName>
        <ecNumber evidence="3">2.3.2.27</ecNumber>
    </recommendedName>
</protein>
<evidence type="ECO:0000313" key="16">
    <source>
        <dbReference type="Proteomes" id="UP001165082"/>
    </source>
</evidence>
<dbReference type="PANTHER" id="PTHR45977">
    <property type="entry name" value="TARGET OF ERK KINASE MPK-1"/>
    <property type="match status" value="1"/>
</dbReference>
<feature type="compositionally biased region" description="Basic and acidic residues" evidence="13">
    <location>
        <begin position="41"/>
        <end position="65"/>
    </location>
</feature>
<accession>A0A9W7AWY5</accession>
<evidence type="ECO:0000256" key="1">
    <source>
        <dbReference type="ARBA" id="ARBA00000900"/>
    </source>
</evidence>
<evidence type="ECO:0000256" key="4">
    <source>
        <dbReference type="ARBA" id="ARBA00022679"/>
    </source>
</evidence>
<keyword evidence="11" id="KW-0472">Membrane</keyword>
<dbReference type="PROSITE" id="PS50089">
    <property type="entry name" value="ZF_RING_2"/>
    <property type="match status" value="1"/>
</dbReference>
<dbReference type="Pfam" id="PF13639">
    <property type="entry name" value="zf-RING_2"/>
    <property type="match status" value="1"/>
</dbReference>
<sequence length="158" mass="18142">MTGIVVPSHAANRGRDSFVGEFEVAVDTGLVLLGNDEGEYREDRDRQQAREQHRERRERADEAKERRKRLDRLRNKHRTRESLRKGGEGNIGDDGQSDKITKHDNSCSICLEAVSRGGDNRMLECGHVFHTACVNQWLAQIKRGRDRVCPVCRFKIDE</sequence>
<keyword evidence="5" id="KW-0812">Transmembrane</keyword>
<keyword evidence="6" id="KW-0479">Metal-binding</keyword>
<keyword evidence="4" id="KW-0808">Transferase</keyword>
<dbReference type="SUPFAM" id="SSF57850">
    <property type="entry name" value="RING/U-box"/>
    <property type="match status" value="1"/>
</dbReference>
<dbReference type="GO" id="GO:0016567">
    <property type="term" value="P:protein ubiquitination"/>
    <property type="evidence" value="ECO:0007669"/>
    <property type="project" value="TreeGrafter"/>
</dbReference>
<comment type="caution">
    <text evidence="15">The sequence shown here is derived from an EMBL/GenBank/DDBJ whole genome shotgun (WGS) entry which is preliminary data.</text>
</comment>
<dbReference type="AlphaFoldDB" id="A0A9W7AWY5"/>
<evidence type="ECO:0000256" key="13">
    <source>
        <dbReference type="SAM" id="MobiDB-lite"/>
    </source>
</evidence>
<evidence type="ECO:0000256" key="12">
    <source>
        <dbReference type="PROSITE-ProRule" id="PRU00175"/>
    </source>
</evidence>
<dbReference type="GO" id="GO:0008270">
    <property type="term" value="F:zinc ion binding"/>
    <property type="evidence" value="ECO:0007669"/>
    <property type="project" value="UniProtKB-KW"/>
</dbReference>
<dbReference type="InterPro" id="IPR013083">
    <property type="entry name" value="Znf_RING/FYVE/PHD"/>
</dbReference>
<dbReference type="GO" id="GO:0016020">
    <property type="term" value="C:membrane"/>
    <property type="evidence" value="ECO:0007669"/>
    <property type="project" value="UniProtKB-SubCell"/>
</dbReference>
<feature type="domain" description="RING-type" evidence="14">
    <location>
        <begin position="107"/>
        <end position="153"/>
    </location>
</feature>
<evidence type="ECO:0000256" key="3">
    <source>
        <dbReference type="ARBA" id="ARBA00012483"/>
    </source>
</evidence>
<dbReference type="InterPro" id="IPR001841">
    <property type="entry name" value="Znf_RING"/>
</dbReference>
<evidence type="ECO:0000256" key="11">
    <source>
        <dbReference type="ARBA" id="ARBA00023136"/>
    </source>
</evidence>
<evidence type="ECO:0000259" key="14">
    <source>
        <dbReference type="PROSITE" id="PS50089"/>
    </source>
</evidence>
<dbReference type="Proteomes" id="UP001165082">
    <property type="component" value="Unassembled WGS sequence"/>
</dbReference>
<comment type="subcellular location">
    <subcellularLocation>
        <location evidence="2">Membrane</location>
        <topology evidence="2">Multi-pass membrane protein</topology>
    </subcellularLocation>
</comment>
<feature type="region of interest" description="Disordered" evidence="13">
    <location>
        <begin position="38"/>
        <end position="98"/>
    </location>
</feature>
<name>A0A9W7AWY5_9STRA</name>
<keyword evidence="16" id="KW-1185">Reference proteome</keyword>
<reference evidence="15" key="1">
    <citation type="submission" date="2022-07" db="EMBL/GenBank/DDBJ databases">
        <title>Genome analysis of Parmales, a sister group of diatoms, reveals the evolutionary specialization of diatoms from phago-mixotrophs to photoautotrophs.</title>
        <authorList>
            <person name="Ban H."/>
            <person name="Sato S."/>
            <person name="Yoshikawa S."/>
            <person name="Kazumasa Y."/>
            <person name="Nakamura Y."/>
            <person name="Ichinomiya M."/>
            <person name="Saitoh K."/>
            <person name="Sato N."/>
            <person name="Blanc-Mathieu R."/>
            <person name="Endo H."/>
            <person name="Kuwata A."/>
            <person name="Ogata H."/>
        </authorList>
    </citation>
    <scope>NUCLEOTIDE SEQUENCE</scope>
</reference>
<dbReference type="EMBL" id="BRXZ01001707">
    <property type="protein sequence ID" value="GMH77002.1"/>
    <property type="molecule type" value="Genomic_DNA"/>
</dbReference>
<dbReference type="PANTHER" id="PTHR45977:SF4">
    <property type="entry name" value="RING-TYPE DOMAIN-CONTAINING PROTEIN"/>
    <property type="match status" value="1"/>
</dbReference>
<keyword evidence="7 12" id="KW-0863">Zinc-finger</keyword>
<organism evidence="15 16">
    <name type="scientific">Triparma retinervis</name>
    <dbReference type="NCBI Taxonomy" id="2557542"/>
    <lineage>
        <taxon>Eukaryota</taxon>
        <taxon>Sar</taxon>
        <taxon>Stramenopiles</taxon>
        <taxon>Ochrophyta</taxon>
        <taxon>Bolidophyceae</taxon>
        <taxon>Parmales</taxon>
        <taxon>Triparmaceae</taxon>
        <taxon>Triparma</taxon>
    </lineage>
</organism>
<evidence type="ECO:0000313" key="15">
    <source>
        <dbReference type="EMBL" id="GMH77002.1"/>
    </source>
</evidence>
<evidence type="ECO:0000256" key="2">
    <source>
        <dbReference type="ARBA" id="ARBA00004141"/>
    </source>
</evidence>
<evidence type="ECO:0000256" key="9">
    <source>
        <dbReference type="ARBA" id="ARBA00022833"/>
    </source>
</evidence>
<dbReference type="GO" id="GO:0061630">
    <property type="term" value="F:ubiquitin protein ligase activity"/>
    <property type="evidence" value="ECO:0007669"/>
    <property type="project" value="UniProtKB-EC"/>
</dbReference>
<keyword evidence="10" id="KW-1133">Transmembrane helix</keyword>
<evidence type="ECO:0000256" key="7">
    <source>
        <dbReference type="ARBA" id="ARBA00022771"/>
    </source>
</evidence>
<comment type="catalytic activity">
    <reaction evidence="1">
        <text>S-ubiquitinyl-[E2 ubiquitin-conjugating enzyme]-L-cysteine + [acceptor protein]-L-lysine = [E2 ubiquitin-conjugating enzyme]-L-cysteine + N(6)-ubiquitinyl-[acceptor protein]-L-lysine.</text>
        <dbReference type="EC" id="2.3.2.27"/>
    </reaction>
</comment>
<dbReference type="OrthoDB" id="9984778at2759"/>
<dbReference type="GO" id="GO:0006511">
    <property type="term" value="P:ubiquitin-dependent protein catabolic process"/>
    <property type="evidence" value="ECO:0007669"/>
    <property type="project" value="TreeGrafter"/>
</dbReference>
<keyword evidence="9" id="KW-0862">Zinc</keyword>
<dbReference type="SMART" id="SM00184">
    <property type="entry name" value="RING"/>
    <property type="match status" value="1"/>
</dbReference>
<evidence type="ECO:0000256" key="6">
    <source>
        <dbReference type="ARBA" id="ARBA00022723"/>
    </source>
</evidence>
<feature type="compositionally biased region" description="Basic residues" evidence="13">
    <location>
        <begin position="66"/>
        <end position="79"/>
    </location>
</feature>
<gene>
    <name evidence="15" type="ORF">TrRE_jg2960</name>
</gene>
<keyword evidence="8" id="KW-0833">Ubl conjugation pathway</keyword>
<proteinExistence type="predicted"/>
<dbReference type="Gene3D" id="3.30.40.10">
    <property type="entry name" value="Zinc/RING finger domain, C3HC4 (zinc finger)"/>
    <property type="match status" value="1"/>
</dbReference>
<evidence type="ECO:0000256" key="8">
    <source>
        <dbReference type="ARBA" id="ARBA00022786"/>
    </source>
</evidence>
<evidence type="ECO:0000256" key="5">
    <source>
        <dbReference type="ARBA" id="ARBA00022692"/>
    </source>
</evidence>
<evidence type="ECO:0000256" key="10">
    <source>
        <dbReference type="ARBA" id="ARBA00022989"/>
    </source>
</evidence>